<evidence type="ECO:0000313" key="7">
    <source>
        <dbReference type="Proteomes" id="UP001157974"/>
    </source>
</evidence>
<evidence type="ECO:0000259" key="5">
    <source>
        <dbReference type="Pfam" id="PF01494"/>
    </source>
</evidence>
<dbReference type="AlphaFoldDB" id="A0AAV8UYQ0"/>
<dbReference type="GO" id="GO:0071949">
    <property type="term" value="F:FAD binding"/>
    <property type="evidence" value="ECO:0007669"/>
    <property type="project" value="InterPro"/>
</dbReference>
<dbReference type="PANTHER" id="PTHR46496:SF1">
    <property type="entry name" value="ZEAXANTHIN EPOXIDASE, CHLOROPLASTIC"/>
    <property type="match status" value="1"/>
</dbReference>
<name>A0AAV8UYQ0_9RHOD</name>
<dbReference type="InterPro" id="IPR036188">
    <property type="entry name" value="FAD/NAD-bd_sf"/>
</dbReference>
<evidence type="ECO:0000313" key="6">
    <source>
        <dbReference type="EMBL" id="KAJ8907744.1"/>
    </source>
</evidence>
<dbReference type="EMBL" id="JAMWBK010000002">
    <property type="protein sequence ID" value="KAJ8907744.1"/>
    <property type="molecule type" value="Genomic_DNA"/>
</dbReference>
<dbReference type="Pfam" id="PF01494">
    <property type="entry name" value="FAD_binding_3"/>
    <property type="match status" value="1"/>
</dbReference>
<protein>
    <recommendedName>
        <fullName evidence="5">FAD-binding domain-containing protein</fullName>
    </recommendedName>
</protein>
<comment type="cofactor">
    <cofactor evidence="1">
        <name>FAD</name>
        <dbReference type="ChEBI" id="CHEBI:57692"/>
    </cofactor>
</comment>
<evidence type="ECO:0000256" key="1">
    <source>
        <dbReference type="ARBA" id="ARBA00001974"/>
    </source>
</evidence>
<accession>A0AAV8UYQ0</accession>
<dbReference type="PRINTS" id="PR00420">
    <property type="entry name" value="RNGMNOXGNASE"/>
</dbReference>
<dbReference type="InterPro" id="IPR002938">
    <property type="entry name" value="FAD-bd"/>
</dbReference>
<keyword evidence="4" id="KW-0560">Oxidoreductase</keyword>
<evidence type="ECO:0000256" key="3">
    <source>
        <dbReference type="ARBA" id="ARBA00022827"/>
    </source>
</evidence>
<comment type="caution">
    <text evidence="6">The sequence shown here is derived from an EMBL/GenBank/DDBJ whole genome shotgun (WGS) entry which is preliminary data.</text>
</comment>
<gene>
    <name evidence="6" type="ORF">NDN08_007850</name>
</gene>
<reference evidence="6 7" key="1">
    <citation type="journal article" date="2023" name="Nat. Commun.">
        <title>Origin of minicircular mitochondrial genomes in red algae.</title>
        <authorList>
            <person name="Lee Y."/>
            <person name="Cho C.H."/>
            <person name="Lee Y.M."/>
            <person name="Park S.I."/>
            <person name="Yang J.H."/>
            <person name="West J.A."/>
            <person name="Bhattacharya D."/>
            <person name="Yoon H.S."/>
        </authorList>
    </citation>
    <scope>NUCLEOTIDE SEQUENCE [LARGE SCALE GENOMIC DNA]</scope>
    <source>
        <strain evidence="6 7">CCMP1338</strain>
        <tissue evidence="6">Whole cell</tissue>
    </source>
</reference>
<evidence type="ECO:0000256" key="2">
    <source>
        <dbReference type="ARBA" id="ARBA00022630"/>
    </source>
</evidence>
<keyword evidence="2" id="KW-0285">Flavoprotein</keyword>
<keyword evidence="7" id="KW-1185">Reference proteome</keyword>
<organism evidence="6 7">
    <name type="scientific">Rhodosorus marinus</name>
    <dbReference type="NCBI Taxonomy" id="101924"/>
    <lineage>
        <taxon>Eukaryota</taxon>
        <taxon>Rhodophyta</taxon>
        <taxon>Stylonematophyceae</taxon>
        <taxon>Stylonematales</taxon>
        <taxon>Stylonemataceae</taxon>
        <taxon>Rhodosorus</taxon>
    </lineage>
</organism>
<dbReference type="PANTHER" id="PTHR46496">
    <property type="match status" value="1"/>
</dbReference>
<dbReference type="Proteomes" id="UP001157974">
    <property type="component" value="Unassembled WGS sequence"/>
</dbReference>
<keyword evidence="3" id="KW-0274">FAD</keyword>
<sequence>MSAATYRRPVVIIGAGLTGLVTAVSMQRAGLTPLIFEKKPHLPHAKTGVALWGNGMRVLDRLGVGTKLRTCGLATLSSEIVNSTDGRVLFNFNFSEESSGHVNEIIVAELNELKQLLLEELPSESVLFNKELDSFTQHGDYVDVHLADGSSAEGAILIGADGLYSRVRSRLKLQMSHRYAGYSTWRGVTNMTNLSKEFPLQLGREIWGKGRRFGAMHIRTGTLYWYAVANARNGEVFLRPFKKTLLNKFGDWDFRCREIIDATDERNITRHDVQERLQPVPWVENRVVLMGEAAHPITENMHLSTCLAVEDGHCLAQMLAEYGVRDPLGLEMYERTRKPRCLAVAQRSRRIERIAQLEHPLARWLPERVLGRRRLATALRRILRIIPDYTAGDLPGPILRS</sequence>
<evidence type="ECO:0000256" key="4">
    <source>
        <dbReference type="ARBA" id="ARBA00023002"/>
    </source>
</evidence>
<feature type="domain" description="FAD-binding" evidence="5">
    <location>
        <begin position="9"/>
        <end position="348"/>
    </location>
</feature>
<dbReference type="SUPFAM" id="SSF51905">
    <property type="entry name" value="FAD/NAD(P)-binding domain"/>
    <property type="match status" value="1"/>
</dbReference>
<dbReference type="GO" id="GO:0016491">
    <property type="term" value="F:oxidoreductase activity"/>
    <property type="evidence" value="ECO:0007669"/>
    <property type="project" value="UniProtKB-KW"/>
</dbReference>
<dbReference type="Gene3D" id="3.50.50.60">
    <property type="entry name" value="FAD/NAD(P)-binding domain"/>
    <property type="match status" value="1"/>
</dbReference>
<proteinExistence type="predicted"/>